<sequence>MAAGYLILPAYFIGSGAYRNWPTVTTGEEIGRLFVGVNAVGIWDELFFVCIVFALLREHLPLWLANVLQATVFVSFLWELGYREWGPALTIPFALVQGWIFSRFKSLTYVVAVHLLFDLVVFAVLVHAHNPELLDIFVTAPAP</sequence>
<dbReference type="RefSeq" id="WP_434019674.1">
    <property type="nucleotide sequence ID" value="NZ_AP027729.1"/>
</dbReference>
<gene>
    <name evidence="3" type="ORF">GCM10025865_20750</name>
</gene>
<feature type="transmembrane region" description="Helical" evidence="1">
    <location>
        <begin position="33"/>
        <end position="55"/>
    </location>
</feature>
<keyword evidence="1" id="KW-0812">Transmembrane</keyword>
<accession>A0ABM8G3R3</accession>
<evidence type="ECO:0000313" key="4">
    <source>
        <dbReference type="Proteomes" id="UP001321475"/>
    </source>
</evidence>
<dbReference type="EMBL" id="AP027729">
    <property type="protein sequence ID" value="BDZ42776.1"/>
    <property type="molecule type" value="Genomic_DNA"/>
</dbReference>
<keyword evidence="1" id="KW-1133">Transmembrane helix</keyword>
<proteinExistence type="predicted"/>
<organism evidence="3 4">
    <name type="scientific">Paraoerskovia sediminicola</name>
    <dbReference type="NCBI Taxonomy" id="1138587"/>
    <lineage>
        <taxon>Bacteria</taxon>
        <taxon>Bacillati</taxon>
        <taxon>Actinomycetota</taxon>
        <taxon>Actinomycetes</taxon>
        <taxon>Micrococcales</taxon>
        <taxon>Cellulomonadaceae</taxon>
        <taxon>Paraoerskovia</taxon>
    </lineage>
</organism>
<dbReference type="Pfam" id="PF02517">
    <property type="entry name" value="Rce1-like"/>
    <property type="match status" value="1"/>
</dbReference>
<reference evidence="4" key="1">
    <citation type="journal article" date="2019" name="Int. J. Syst. Evol. Microbiol.">
        <title>The Global Catalogue of Microorganisms (GCM) 10K type strain sequencing project: providing services to taxonomists for standard genome sequencing and annotation.</title>
        <authorList>
            <consortium name="The Broad Institute Genomics Platform"/>
            <consortium name="The Broad Institute Genome Sequencing Center for Infectious Disease"/>
            <person name="Wu L."/>
            <person name="Ma J."/>
        </authorList>
    </citation>
    <scope>NUCLEOTIDE SEQUENCE [LARGE SCALE GENOMIC DNA]</scope>
    <source>
        <strain evidence="4">NBRC 108565</strain>
    </source>
</reference>
<protein>
    <recommendedName>
        <fullName evidence="2">CAAX prenyl protease 2/Lysostaphin resistance protein A-like domain-containing protein</fullName>
    </recommendedName>
</protein>
<keyword evidence="4" id="KW-1185">Reference proteome</keyword>
<dbReference type="Proteomes" id="UP001321475">
    <property type="component" value="Chromosome"/>
</dbReference>
<feature type="domain" description="CAAX prenyl protease 2/Lysostaphin resistance protein A-like" evidence="2">
    <location>
        <begin position="32"/>
        <end position="120"/>
    </location>
</feature>
<evidence type="ECO:0000313" key="3">
    <source>
        <dbReference type="EMBL" id="BDZ42776.1"/>
    </source>
</evidence>
<keyword evidence="1" id="KW-0472">Membrane</keyword>
<feature type="transmembrane region" description="Helical" evidence="1">
    <location>
        <begin position="109"/>
        <end position="128"/>
    </location>
</feature>
<dbReference type="InterPro" id="IPR003675">
    <property type="entry name" value="Rce1/LyrA-like_dom"/>
</dbReference>
<evidence type="ECO:0000256" key="1">
    <source>
        <dbReference type="SAM" id="Phobius"/>
    </source>
</evidence>
<name>A0ABM8G3R3_9CELL</name>
<feature type="transmembrane region" description="Helical" evidence="1">
    <location>
        <begin position="62"/>
        <end position="79"/>
    </location>
</feature>
<evidence type="ECO:0000259" key="2">
    <source>
        <dbReference type="Pfam" id="PF02517"/>
    </source>
</evidence>